<dbReference type="Proteomes" id="UP001497744">
    <property type="component" value="Unassembled WGS sequence"/>
</dbReference>
<dbReference type="InterPro" id="IPR000626">
    <property type="entry name" value="Ubiquitin-like_dom"/>
</dbReference>
<feature type="region of interest" description="Disordered" evidence="1">
    <location>
        <begin position="311"/>
        <end position="357"/>
    </location>
</feature>
<comment type="caution">
    <text evidence="4">The sequence shown here is derived from an EMBL/GenBank/DDBJ whole genome shotgun (WGS) entry which is preliminary data.</text>
</comment>
<dbReference type="InterPro" id="IPR050158">
    <property type="entry name" value="Ubiquitin_ubiquitin-like"/>
</dbReference>
<protein>
    <submittedName>
        <fullName evidence="4">Peptidyl-prolyl cis-trans isomerase</fullName>
    </submittedName>
</protein>
<evidence type="ECO:0000313" key="4">
    <source>
        <dbReference type="EMBL" id="GIX63701.1"/>
    </source>
</evidence>
<dbReference type="SUPFAM" id="SSF50891">
    <property type="entry name" value="Cyclophilin-like"/>
    <property type="match status" value="1"/>
</dbReference>
<dbReference type="InterPro" id="IPR029000">
    <property type="entry name" value="Cyclophilin-like_dom_sf"/>
</dbReference>
<evidence type="ECO:0000256" key="1">
    <source>
        <dbReference type="SAM" id="MobiDB-lite"/>
    </source>
</evidence>
<reference evidence="4 5" key="1">
    <citation type="submission" date="2021-06" db="EMBL/GenBank/DDBJ databases">
        <title>Genome sequence of Babesia caballi.</title>
        <authorList>
            <person name="Yamagishi J."/>
            <person name="Kidaka T."/>
            <person name="Ochi A."/>
        </authorList>
    </citation>
    <scope>NUCLEOTIDE SEQUENCE [LARGE SCALE GENOMIC DNA]</scope>
    <source>
        <strain evidence="4">USDA-D6B2</strain>
    </source>
</reference>
<feature type="compositionally biased region" description="Basic and acidic residues" evidence="1">
    <location>
        <begin position="162"/>
        <end position="178"/>
    </location>
</feature>
<dbReference type="Gene3D" id="2.40.100.10">
    <property type="entry name" value="Cyclophilin-like"/>
    <property type="match status" value="1"/>
</dbReference>
<dbReference type="PROSITE" id="PS50072">
    <property type="entry name" value="CSA_PPIASE_2"/>
    <property type="match status" value="1"/>
</dbReference>
<proteinExistence type="predicted"/>
<dbReference type="Gene3D" id="3.10.20.90">
    <property type="entry name" value="Phosphatidylinositol 3-kinase Catalytic Subunit, Chain A, domain 1"/>
    <property type="match status" value="1"/>
</dbReference>
<feature type="domain" description="PPIase cyclophilin-type" evidence="3">
    <location>
        <begin position="1"/>
        <end position="68"/>
    </location>
</feature>
<dbReference type="SUPFAM" id="SSF54236">
    <property type="entry name" value="Ubiquitin-like"/>
    <property type="match status" value="1"/>
</dbReference>
<evidence type="ECO:0000313" key="5">
    <source>
        <dbReference type="Proteomes" id="UP001497744"/>
    </source>
</evidence>
<feature type="region of interest" description="Disordered" evidence="1">
    <location>
        <begin position="202"/>
        <end position="221"/>
    </location>
</feature>
<organism evidence="4 5">
    <name type="scientific">Babesia caballi</name>
    <dbReference type="NCBI Taxonomy" id="5871"/>
    <lineage>
        <taxon>Eukaryota</taxon>
        <taxon>Sar</taxon>
        <taxon>Alveolata</taxon>
        <taxon>Apicomplexa</taxon>
        <taxon>Aconoidasida</taxon>
        <taxon>Piroplasmida</taxon>
        <taxon>Babesiidae</taxon>
        <taxon>Babesia</taxon>
    </lineage>
</organism>
<accession>A0AAV4LX47</accession>
<dbReference type="PANTHER" id="PTHR10666">
    <property type="entry name" value="UBIQUITIN"/>
    <property type="match status" value="1"/>
</dbReference>
<sequence>MANTGGKRSNGSQFFITLERADILNGKYTLFGKVDGSTVYNLMKIGQAEVNAANDRPVNPPRITNVEVLVNPFPDIQPRLLALSEPSDEEEYTQAVPCATLTTKKTCLLSFGADADSDEDGAAPVSIKTKAKSAHDLLDDPKLSKAAVEIRTAVAEPAAPEDLYREPAETDAVAREAAESDQEGAEDGSEERHREIESLQKQLRARKRDRDAPLQGHDGASYLTRKQLKMKETEQNVMDRLAAFTKRLSKISKDASLVAKDPQDTDEDLADGSWFAGRKLQFSVDSVKAYEVDAARDTVGRRVTQINHAAAHGIRPAPGQGQPAGNPRAPAERRESCASGTQSRAADERPRRGRRTRAAAVVTTDHRHSIMQIQIKTLTGRRLSFDFEPSATIAHVKRVVQRNEPSLDLRQMRLIFSGRSERRRAHAAAGRHLSDELTLKDYKVSAGSTIHMVLQLRGG</sequence>
<dbReference type="SMART" id="SM00213">
    <property type="entry name" value="UBQ"/>
    <property type="match status" value="1"/>
</dbReference>
<dbReference type="EMBL" id="BPLF01000002">
    <property type="protein sequence ID" value="GIX63701.1"/>
    <property type="molecule type" value="Genomic_DNA"/>
</dbReference>
<dbReference type="Pfam" id="PF00240">
    <property type="entry name" value="ubiquitin"/>
    <property type="match status" value="2"/>
</dbReference>
<feature type="region of interest" description="Disordered" evidence="1">
    <location>
        <begin position="158"/>
        <end position="197"/>
    </location>
</feature>
<evidence type="ECO:0000259" key="3">
    <source>
        <dbReference type="PROSITE" id="PS50072"/>
    </source>
</evidence>
<feature type="domain" description="Ubiquitin-like" evidence="2">
    <location>
        <begin position="371"/>
        <end position="459"/>
    </location>
</feature>
<feature type="compositionally biased region" description="Acidic residues" evidence="1">
    <location>
        <begin position="179"/>
        <end position="189"/>
    </location>
</feature>
<dbReference type="Pfam" id="PF00160">
    <property type="entry name" value="Pro_isomerase"/>
    <property type="match status" value="1"/>
</dbReference>
<dbReference type="InterPro" id="IPR029071">
    <property type="entry name" value="Ubiquitin-like_domsf"/>
</dbReference>
<dbReference type="AlphaFoldDB" id="A0AAV4LX47"/>
<gene>
    <name evidence="4" type="ORF">BcabD6B2_31360</name>
</gene>
<dbReference type="GO" id="GO:0003755">
    <property type="term" value="F:peptidyl-prolyl cis-trans isomerase activity"/>
    <property type="evidence" value="ECO:0007669"/>
    <property type="project" value="InterPro"/>
</dbReference>
<dbReference type="InterPro" id="IPR002130">
    <property type="entry name" value="Cyclophilin-type_PPIase_dom"/>
</dbReference>
<dbReference type="GeneID" id="94195182"/>
<evidence type="ECO:0000259" key="2">
    <source>
        <dbReference type="PROSITE" id="PS50053"/>
    </source>
</evidence>
<keyword evidence="4" id="KW-0413">Isomerase</keyword>
<dbReference type="RefSeq" id="XP_067715770.1">
    <property type="nucleotide sequence ID" value="XM_067859669.1"/>
</dbReference>
<keyword evidence="5" id="KW-1185">Reference proteome</keyword>
<feature type="compositionally biased region" description="Low complexity" evidence="1">
    <location>
        <begin position="313"/>
        <end position="329"/>
    </location>
</feature>
<name>A0AAV4LX47_BABCB</name>
<dbReference type="PROSITE" id="PS50053">
    <property type="entry name" value="UBIQUITIN_2"/>
    <property type="match status" value="1"/>
</dbReference>